<dbReference type="PANTHER" id="PTHR32097">
    <property type="entry name" value="CAMP-BINDING PROTEIN 1-RELATED"/>
    <property type="match status" value="1"/>
</dbReference>
<reference evidence="5" key="1">
    <citation type="submission" date="2016-10" db="EMBL/GenBank/DDBJ databases">
        <authorList>
            <person name="Varghese N."/>
            <person name="Submissions S."/>
        </authorList>
    </citation>
    <scope>NUCLEOTIDE SEQUENCE [LARGE SCALE GENOMIC DNA]</scope>
    <source>
        <strain evidence="5">ANC 5076</strain>
    </source>
</reference>
<dbReference type="PANTHER" id="PTHR32097:SF3">
    <property type="entry name" value="TELLURITE RESISTANCE PROTEIN"/>
    <property type="match status" value="1"/>
</dbReference>
<proteinExistence type="predicted"/>
<dbReference type="RefSeq" id="WP_074945858.1">
    <property type="nucleotide sequence ID" value="NZ_FOZU01000010.1"/>
</dbReference>
<dbReference type="InterPro" id="IPR051324">
    <property type="entry name" value="Stress/Tellurium_Resist"/>
</dbReference>
<dbReference type="EMBL" id="FOZU01000010">
    <property type="protein sequence ID" value="SFS85260.1"/>
    <property type="molecule type" value="Genomic_DNA"/>
</dbReference>
<keyword evidence="1" id="KW-0778">Tellurium resistance</keyword>
<evidence type="ECO:0000259" key="3">
    <source>
        <dbReference type="Pfam" id="PF02342"/>
    </source>
</evidence>
<evidence type="ECO:0000313" key="4">
    <source>
        <dbReference type="EMBL" id="SFS85260.1"/>
    </source>
</evidence>
<feature type="compositionally biased region" description="Pro residues" evidence="2">
    <location>
        <begin position="180"/>
        <end position="190"/>
    </location>
</feature>
<accession>A0A1I6T801</accession>
<protein>
    <submittedName>
        <fullName evidence="4">Tellurite resistance protein TerA</fullName>
    </submittedName>
</protein>
<feature type="domain" description="TerD" evidence="3">
    <location>
        <begin position="3"/>
        <end position="168"/>
    </location>
</feature>
<feature type="region of interest" description="Disordered" evidence="2">
    <location>
        <begin position="176"/>
        <end position="195"/>
    </location>
</feature>
<dbReference type="GO" id="GO:0046690">
    <property type="term" value="P:response to tellurium ion"/>
    <property type="evidence" value="ECO:0007669"/>
    <property type="project" value="UniProtKB-KW"/>
</dbReference>
<gene>
    <name evidence="4" type="ORF">SAMN05444586_101015</name>
</gene>
<organism evidence="4 5">
    <name type="scientific">Acinetobacter bohemicus</name>
    <dbReference type="NCBI Taxonomy" id="1435036"/>
    <lineage>
        <taxon>Bacteria</taxon>
        <taxon>Pseudomonadati</taxon>
        <taxon>Pseudomonadota</taxon>
        <taxon>Gammaproteobacteria</taxon>
        <taxon>Moraxellales</taxon>
        <taxon>Moraxellaceae</taxon>
        <taxon>Acinetobacter</taxon>
    </lineage>
</organism>
<keyword evidence="5" id="KW-1185">Reference proteome</keyword>
<name>A0A1I6T801_9GAMM</name>
<dbReference type="PIRSF" id="PIRSF037118">
    <property type="entry name" value="Tellurite_resistance_TerA"/>
    <property type="match status" value="1"/>
</dbReference>
<dbReference type="Pfam" id="PF02342">
    <property type="entry name" value="TerD"/>
    <property type="match status" value="1"/>
</dbReference>
<dbReference type="CDD" id="cd06974">
    <property type="entry name" value="TerD_like"/>
    <property type="match status" value="2"/>
</dbReference>
<dbReference type="InterPro" id="IPR003325">
    <property type="entry name" value="TerD"/>
</dbReference>
<evidence type="ECO:0000313" key="5">
    <source>
        <dbReference type="Proteomes" id="UP000182827"/>
    </source>
</evidence>
<dbReference type="InterPro" id="IPR017115">
    <property type="entry name" value="Tellurite_resistance_TerA"/>
</dbReference>
<evidence type="ECO:0000256" key="2">
    <source>
        <dbReference type="SAM" id="MobiDB-lite"/>
    </source>
</evidence>
<evidence type="ECO:0000256" key="1">
    <source>
        <dbReference type="ARBA" id="ARBA00022686"/>
    </source>
</evidence>
<dbReference type="Gene3D" id="2.60.60.30">
    <property type="entry name" value="sav2460 like domains"/>
    <property type="match status" value="2"/>
</dbReference>
<dbReference type="Proteomes" id="UP000182827">
    <property type="component" value="Unassembled WGS sequence"/>
</dbReference>
<sequence>MQLVAGGNIALASEIIEILIKTTVPMQIELDLTAYLLAKDTQKVRGDQDMIFYGQPQTPNQSVVLVQSSSNDPYLTQLKINTALLDPEIQKVTLCATLNEPNNFSRIAPIQMELLSSHQTIANALIQTQSKTEKALILAEVYKHNDKWKFRFIDQGFNGGLKPLAENFGVVIEETQSNIPPTPTPTPTPTPSKSNLNLSKIKLDKNNSRINLTKKGAGFGKISVNLNWNKSAAKSESFFQKLTRSNSIDLDLGAMVQLKDGSIDLVQPLGNRFGHFDQVPYIKLDADDRTGASINGENLHINGNQWDRIERIVIYTYIYEGAAQWAATDGIVTIRLPDQPEIEVRLTEGNQLNTCAIVELKNINGEIQANREVRYFKDQQFLDQFYRFGFRWTQGSKD</sequence>
<dbReference type="AlphaFoldDB" id="A0A1I6T801"/>